<protein>
    <recommendedName>
        <fullName evidence="7">Reverse transcriptase RNase H-like domain-containing protein</fullName>
    </recommendedName>
</protein>
<dbReference type="AlphaFoldDB" id="A0AAD9KMA4"/>
<dbReference type="InterPro" id="IPR043502">
    <property type="entry name" value="DNA/RNA_pol_sf"/>
</dbReference>
<dbReference type="Pfam" id="PF17917">
    <property type="entry name" value="RT_RNaseH"/>
    <property type="match status" value="1"/>
</dbReference>
<sequence>MHRSTDVTSLQRLLGTVKYMAQYIPNELTITQPQRELLKKDAKWTWHPKHDKTLDNLTAVLTSKPALAFYDVTQPFTIQADASKSGLGACILKKGKPVAYASRAMTLAELIYAHIETEMLAIGFATSKFHHYVYGKCAVSVQPDHKPLECILKKPQIKAPQRLQRMMLRLHPYDLDVHYVPGKYMYLADTLSRDCVPGEGNAEIEEELSRIVHSIVLNVPYTPSQMLMSRLLPSKLPTKQSLLQPKVVQAHDDLTRRQQRQKLYHDKRASPLQKLSPGDVVLVPRVKMWEPTFVRSAHVNPRSYLVQSQNGQLRRNRKHHLLNERATSVILSSSRTGLSGSSAHYTLYRCSTIERSASSSTRIGW</sequence>
<keyword evidence="6" id="KW-0695">RNA-directed DNA polymerase</keyword>
<dbReference type="SUPFAM" id="SSF56672">
    <property type="entry name" value="DNA/RNA polymerases"/>
    <property type="match status" value="1"/>
</dbReference>
<gene>
    <name evidence="8" type="ORF">NP493_909g00006</name>
</gene>
<evidence type="ECO:0000256" key="2">
    <source>
        <dbReference type="ARBA" id="ARBA00022695"/>
    </source>
</evidence>
<comment type="caution">
    <text evidence="8">The sequence shown here is derived from an EMBL/GenBank/DDBJ whole genome shotgun (WGS) entry which is preliminary data.</text>
</comment>
<evidence type="ECO:0000256" key="3">
    <source>
        <dbReference type="ARBA" id="ARBA00022722"/>
    </source>
</evidence>
<evidence type="ECO:0000256" key="5">
    <source>
        <dbReference type="ARBA" id="ARBA00022801"/>
    </source>
</evidence>
<evidence type="ECO:0000313" key="9">
    <source>
        <dbReference type="Proteomes" id="UP001209878"/>
    </source>
</evidence>
<keyword evidence="3" id="KW-0540">Nuclease</keyword>
<dbReference type="InterPro" id="IPR050951">
    <property type="entry name" value="Retrovirus_Pol_polyprotein"/>
</dbReference>
<keyword evidence="9" id="KW-1185">Reference proteome</keyword>
<dbReference type="Gene3D" id="3.30.70.270">
    <property type="match status" value="1"/>
</dbReference>
<dbReference type="PANTHER" id="PTHR37984">
    <property type="entry name" value="PROTEIN CBG26694"/>
    <property type="match status" value="1"/>
</dbReference>
<keyword evidence="2" id="KW-0548">Nucleotidyltransferase</keyword>
<evidence type="ECO:0000259" key="7">
    <source>
        <dbReference type="Pfam" id="PF17917"/>
    </source>
</evidence>
<feature type="domain" description="Reverse transcriptase RNase H-like" evidence="7">
    <location>
        <begin position="71"/>
        <end position="173"/>
    </location>
</feature>
<dbReference type="InterPro" id="IPR041373">
    <property type="entry name" value="RT_RNaseH"/>
</dbReference>
<dbReference type="EMBL" id="JAODUO010000909">
    <property type="protein sequence ID" value="KAK2173038.1"/>
    <property type="molecule type" value="Genomic_DNA"/>
</dbReference>
<organism evidence="8 9">
    <name type="scientific">Ridgeia piscesae</name>
    <name type="common">Tubeworm</name>
    <dbReference type="NCBI Taxonomy" id="27915"/>
    <lineage>
        <taxon>Eukaryota</taxon>
        <taxon>Metazoa</taxon>
        <taxon>Spiralia</taxon>
        <taxon>Lophotrochozoa</taxon>
        <taxon>Annelida</taxon>
        <taxon>Polychaeta</taxon>
        <taxon>Sedentaria</taxon>
        <taxon>Canalipalpata</taxon>
        <taxon>Sabellida</taxon>
        <taxon>Siboglinidae</taxon>
        <taxon>Ridgeia</taxon>
    </lineage>
</organism>
<proteinExistence type="predicted"/>
<evidence type="ECO:0000256" key="1">
    <source>
        <dbReference type="ARBA" id="ARBA00022679"/>
    </source>
</evidence>
<evidence type="ECO:0000256" key="6">
    <source>
        <dbReference type="ARBA" id="ARBA00022918"/>
    </source>
</evidence>
<keyword evidence="1" id="KW-0808">Transferase</keyword>
<dbReference type="Proteomes" id="UP001209878">
    <property type="component" value="Unassembled WGS sequence"/>
</dbReference>
<evidence type="ECO:0000256" key="4">
    <source>
        <dbReference type="ARBA" id="ARBA00022759"/>
    </source>
</evidence>
<dbReference type="GO" id="GO:0003964">
    <property type="term" value="F:RNA-directed DNA polymerase activity"/>
    <property type="evidence" value="ECO:0007669"/>
    <property type="project" value="UniProtKB-KW"/>
</dbReference>
<keyword evidence="5" id="KW-0378">Hydrolase</keyword>
<name>A0AAD9KMA4_RIDPI</name>
<dbReference type="GO" id="GO:0004519">
    <property type="term" value="F:endonuclease activity"/>
    <property type="evidence" value="ECO:0007669"/>
    <property type="project" value="UniProtKB-KW"/>
</dbReference>
<dbReference type="GO" id="GO:0016787">
    <property type="term" value="F:hydrolase activity"/>
    <property type="evidence" value="ECO:0007669"/>
    <property type="project" value="UniProtKB-KW"/>
</dbReference>
<dbReference type="PANTHER" id="PTHR37984:SF8">
    <property type="entry name" value="CCHC-TYPE DOMAIN-CONTAINING PROTEIN"/>
    <property type="match status" value="1"/>
</dbReference>
<reference evidence="8" key="1">
    <citation type="journal article" date="2023" name="Mol. Biol. Evol.">
        <title>Third-Generation Sequencing Reveals the Adaptive Role of the Epigenome in Three Deep-Sea Polychaetes.</title>
        <authorList>
            <person name="Perez M."/>
            <person name="Aroh O."/>
            <person name="Sun Y."/>
            <person name="Lan Y."/>
            <person name="Juniper S.K."/>
            <person name="Young C.R."/>
            <person name="Angers B."/>
            <person name="Qian P.Y."/>
        </authorList>
    </citation>
    <scope>NUCLEOTIDE SEQUENCE</scope>
    <source>
        <strain evidence="8">R07B-5</strain>
    </source>
</reference>
<dbReference type="CDD" id="cd09274">
    <property type="entry name" value="RNase_HI_RT_Ty3"/>
    <property type="match status" value="1"/>
</dbReference>
<keyword evidence="4" id="KW-0255">Endonuclease</keyword>
<accession>A0AAD9KMA4</accession>
<dbReference type="InterPro" id="IPR043128">
    <property type="entry name" value="Rev_trsase/Diguanyl_cyclase"/>
</dbReference>
<evidence type="ECO:0000313" key="8">
    <source>
        <dbReference type="EMBL" id="KAK2173038.1"/>
    </source>
</evidence>